<dbReference type="InterPro" id="IPR013083">
    <property type="entry name" value="Znf_RING/FYVE/PHD"/>
</dbReference>
<dbReference type="InterPro" id="IPR048409">
    <property type="entry name" value="DTX3L_KH-like"/>
</dbReference>
<dbReference type="AlphaFoldDB" id="A0A8C5WDH2"/>
<reference evidence="12" key="1">
    <citation type="submission" date="2025-08" db="UniProtKB">
        <authorList>
            <consortium name="Ensembl"/>
        </authorList>
    </citation>
    <scope>IDENTIFICATION</scope>
</reference>
<dbReference type="SMART" id="SM00184">
    <property type="entry name" value="RING"/>
    <property type="match status" value="1"/>
</dbReference>
<feature type="compositionally biased region" description="Polar residues" evidence="10">
    <location>
        <begin position="118"/>
        <end position="128"/>
    </location>
</feature>
<evidence type="ECO:0000259" key="11">
    <source>
        <dbReference type="PROSITE" id="PS50089"/>
    </source>
</evidence>
<feature type="region of interest" description="Disordered" evidence="10">
    <location>
        <begin position="531"/>
        <end position="607"/>
    </location>
</feature>
<organism evidence="12 13">
    <name type="scientific">Leptobrachium leishanense</name>
    <name type="common">Leishan spiny toad</name>
    <dbReference type="NCBI Taxonomy" id="445787"/>
    <lineage>
        <taxon>Eukaryota</taxon>
        <taxon>Metazoa</taxon>
        <taxon>Chordata</taxon>
        <taxon>Craniata</taxon>
        <taxon>Vertebrata</taxon>
        <taxon>Euteleostomi</taxon>
        <taxon>Amphibia</taxon>
        <taxon>Batrachia</taxon>
        <taxon>Anura</taxon>
        <taxon>Pelobatoidea</taxon>
        <taxon>Megophryidae</taxon>
        <taxon>Leptobrachium</taxon>
    </lineage>
</organism>
<feature type="compositionally biased region" description="Polar residues" evidence="10">
    <location>
        <begin position="163"/>
        <end position="177"/>
    </location>
</feature>
<dbReference type="GO" id="GO:0061630">
    <property type="term" value="F:ubiquitin protein ligase activity"/>
    <property type="evidence" value="ECO:0007669"/>
    <property type="project" value="UniProtKB-UniRule"/>
</dbReference>
<dbReference type="CDD" id="cd09633">
    <property type="entry name" value="Deltex_C"/>
    <property type="match status" value="1"/>
</dbReference>
<feature type="compositionally biased region" description="Basic residues" evidence="10">
    <location>
        <begin position="538"/>
        <end position="547"/>
    </location>
</feature>
<dbReference type="Pfam" id="PF13923">
    <property type="entry name" value="zf-C3HC4_2"/>
    <property type="match status" value="1"/>
</dbReference>
<dbReference type="GO" id="GO:0007219">
    <property type="term" value="P:Notch signaling pathway"/>
    <property type="evidence" value="ECO:0007669"/>
    <property type="project" value="InterPro"/>
</dbReference>
<dbReference type="EC" id="2.3.2.27" evidence="9"/>
<dbReference type="InterPro" id="IPR039398">
    <property type="entry name" value="Deltex_fam"/>
</dbReference>
<dbReference type="PROSITE" id="PS00518">
    <property type="entry name" value="ZF_RING_1"/>
    <property type="match status" value="1"/>
</dbReference>
<keyword evidence="7 9" id="KW-0862">Zinc</keyword>
<evidence type="ECO:0000256" key="7">
    <source>
        <dbReference type="ARBA" id="ARBA00022833"/>
    </source>
</evidence>
<reference evidence="12" key="2">
    <citation type="submission" date="2025-09" db="UniProtKB">
        <authorList>
            <consortium name="Ensembl"/>
        </authorList>
    </citation>
    <scope>IDENTIFICATION</scope>
</reference>
<feature type="domain" description="RING-type" evidence="11">
    <location>
        <begin position="611"/>
        <end position="650"/>
    </location>
</feature>
<keyword evidence="9" id="KW-0963">Cytoplasm</keyword>
<dbReference type="InterPro" id="IPR017907">
    <property type="entry name" value="Znf_RING_CS"/>
</dbReference>
<dbReference type="Pfam" id="PF18102">
    <property type="entry name" value="DTC"/>
    <property type="match status" value="1"/>
</dbReference>
<dbReference type="Gene3D" id="3.30.390.130">
    <property type="match status" value="1"/>
</dbReference>
<evidence type="ECO:0000256" key="3">
    <source>
        <dbReference type="ARBA" id="ARBA00009413"/>
    </source>
</evidence>
<evidence type="ECO:0000256" key="2">
    <source>
        <dbReference type="ARBA" id="ARBA00004906"/>
    </source>
</evidence>
<keyword evidence="13" id="KW-1185">Reference proteome</keyword>
<dbReference type="InterPro" id="IPR039396">
    <property type="entry name" value="Deltex_C"/>
</dbReference>
<keyword evidence="6 8" id="KW-0863">Zinc-finger</keyword>
<dbReference type="PROSITE" id="PS50089">
    <property type="entry name" value="ZF_RING_2"/>
    <property type="match status" value="1"/>
</dbReference>
<evidence type="ECO:0000256" key="10">
    <source>
        <dbReference type="SAM" id="MobiDB-lite"/>
    </source>
</evidence>
<dbReference type="OrthoDB" id="527344at2759"/>
<evidence type="ECO:0000256" key="5">
    <source>
        <dbReference type="ARBA" id="ARBA00022723"/>
    </source>
</evidence>
<name>A0A8C5WDH2_9ANUR</name>
<evidence type="ECO:0000256" key="4">
    <source>
        <dbReference type="ARBA" id="ARBA00022679"/>
    </source>
</evidence>
<keyword evidence="4 9" id="KW-0808">Transferase</keyword>
<dbReference type="Ensembl" id="ENSLLET00000031223.1">
    <property type="protein sequence ID" value="ENSLLEP00000030061.1"/>
    <property type="gene ID" value="ENSLLEG00000019058.1"/>
</dbReference>
<dbReference type="GeneTree" id="ENSGT00940000154578"/>
<feature type="compositionally biased region" description="Polar residues" evidence="10">
    <location>
        <begin position="556"/>
        <end position="577"/>
    </location>
</feature>
<evidence type="ECO:0000313" key="12">
    <source>
        <dbReference type="Ensembl" id="ENSLLEP00000030061.1"/>
    </source>
</evidence>
<evidence type="ECO:0000256" key="1">
    <source>
        <dbReference type="ARBA" id="ARBA00000900"/>
    </source>
</evidence>
<dbReference type="InterPro" id="IPR001841">
    <property type="entry name" value="Znf_RING"/>
</dbReference>
<dbReference type="InterPro" id="IPR039399">
    <property type="entry name" value="Deltex_C_sf"/>
</dbReference>
<evidence type="ECO:0000256" key="6">
    <source>
        <dbReference type="ARBA" id="ARBA00022771"/>
    </source>
</evidence>
<evidence type="ECO:0000313" key="13">
    <source>
        <dbReference type="Proteomes" id="UP000694569"/>
    </source>
</evidence>
<sequence>MADGKKPRHSFGGGQSSLAESPRYEGTQRLGVTCVPGAGDPQRGEGFLDETRGRGEAASYKTQGSCSEFVNTEPSADAQPDTALHTSSAKKGDPQQEMECDPSRDTGNPKQQRGEQPAQRTQPGNTREGTQRLGVTCVPGAGDPQRGEGFLDETRGRGEAASYKTQGSWSESVNTEPSADAQPDTALHTSSAKKGDPQQEMECDPSRDTGNPKQQRGEQPAQPTQPGNTREIFSQVTATLDKRRYRPAQIHEALSASPSLRVKRESSEEVEVTGSFTAMEILYRYLEGKEGRGEEAPPQQQENVISLPASLYEYFRNIHSAEIEMIKDKCNVDVAQHNDTVGNTVLTFTPRRGADCLIEKAKQLFTDKIQSIMSSDWTQRAANLPDASSLSITDIRQRVMERFHQTLVITEGDKVILRGPEKEVSAAQRYLEQGWFSSSPSRRAVTIETRGMADNLSVSASHLDFLKNLRSRDIRELEEKYSVKMEESRGGDQVRVSFRAVGGPPDLGPHALQMFLSLVQRTISNAVMMDNASLGSGKGHHHQRNHKQQPDGASGGSTRQDAPSETSRSAPPGTSRSPDGGASKDAEEPMDTSDSSSSANDKQPDVKDEKCPICLDTFTDKTILEKCKHEFCKICIEKCLEQKPVCPICTTRYGVVRGNQPDGTMRETMIHHSLPGYDCHTIQLDYHFSSGTQGDNHPNPGRPYHGTHRTAYLPDDTEGREILQLLRKAFDQRLVFTVGESRTTGAKDCVTWNDIHHKTSRHGGPGNFGYPDPQYLKRVRDELKAKGIE</sequence>
<evidence type="ECO:0000256" key="8">
    <source>
        <dbReference type="PROSITE-ProRule" id="PRU00175"/>
    </source>
</evidence>
<comment type="pathway">
    <text evidence="2 9">Protein modification; protein ubiquitination.</text>
</comment>
<feature type="region of interest" description="Disordered" evidence="10">
    <location>
        <begin position="1"/>
        <end position="231"/>
    </location>
</feature>
<dbReference type="GO" id="GO:0008270">
    <property type="term" value="F:zinc ion binding"/>
    <property type="evidence" value="ECO:0007669"/>
    <property type="project" value="UniProtKB-KW"/>
</dbReference>
<accession>A0A8C5WDH2</accession>
<dbReference type="Gene3D" id="3.30.40.10">
    <property type="entry name" value="Zinc/RING finger domain, C3HC4 (zinc finger)"/>
    <property type="match status" value="1"/>
</dbReference>
<keyword evidence="5 9" id="KW-0479">Metal-binding</keyword>
<protein>
    <recommendedName>
        <fullName evidence="9">E3 ubiquitin-protein ligase</fullName>
        <ecNumber evidence="9">2.3.2.27</ecNumber>
    </recommendedName>
</protein>
<dbReference type="PANTHER" id="PTHR12622">
    <property type="entry name" value="DELTEX-RELATED"/>
    <property type="match status" value="1"/>
</dbReference>
<feature type="compositionally biased region" description="Polar residues" evidence="10">
    <location>
        <begin position="221"/>
        <end position="231"/>
    </location>
</feature>
<dbReference type="Pfam" id="PF21718">
    <property type="entry name" value="KH_DTX3L"/>
    <property type="match status" value="2"/>
</dbReference>
<dbReference type="SUPFAM" id="SSF57850">
    <property type="entry name" value="RING/U-box"/>
    <property type="match status" value="1"/>
</dbReference>
<dbReference type="Proteomes" id="UP000694569">
    <property type="component" value="Unplaced"/>
</dbReference>
<feature type="compositionally biased region" description="Polar residues" evidence="10">
    <location>
        <begin position="60"/>
        <end position="74"/>
    </location>
</feature>
<comment type="subcellular location">
    <subcellularLocation>
        <location evidence="9">Cytoplasm</location>
    </subcellularLocation>
</comment>
<dbReference type="GO" id="GO:0005737">
    <property type="term" value="C:cytoplasm"/>
    <property type="evidence" value="ECO:0007669"/>
    <property type="project" value="UniProtKB-SubCell"/>
</dbReference>
<feature type="compositionally biased region" description="Polar residues" evidence="10">
    <location>
        <begin position="592"/>
        <end position="601"/>
    </location>
</feature>
<dbReference type="UniPathway" id="UPA00143"/>
<proteinExistence type="inferred from homology"/>
<dbReference type="GO" id="GO:0016567">
    <property type="term" value="P:protein ubiquitination"/>
    <property type="evidence" value="ECO:0007669"/>
    <property type="project" value="UniProtKB-UniRule"/>
</dbReference>
<comment type="similarity">
    <text evidence="3 9">Belongs to the Deltex family.</text>
</comment>
<comment type="catalytic activity">
    <reaction evidence="1 9">
        <text>S-ubiquitinyl-[E2 ubiquitin-conjugating enzyme]-L-cysteine + [acceptor protein]-L-lysine = [E2 ubiquitin-conjugating enzyme]-L-cysteine + N(6)-ubiquitinyl-[acceptor protein]-L-lysine.</text>
        <dbReference type="EC" id="2.3.2.27"/>
    </reaction>
</comment>
<evidence type="ECO:0000256" key="9">
    <source>
        <dbReference type="RuleBase" id="RU367105"/>
    </source>
</evidence>